<protein>
    <submittedName>
        <fullName evidence="1">Uncharacterized protein</fullName>
    </submittedName>
</protein>
<organism evidence="1 2">
    <name type="scientific">Burkholderia savannae</name>
    <dbReference type="NCBI Taxonomy" id="1637837"/>
    <lineage>
        <taxon>Bacteria</taxon>
        <taxon>Pseudomonadati</taxon>
        <taxon>Pseudomonadota</taxon>
        <taxon>Betaproteobacteria</taxon>
        <taxon>Burkholderiales</taxon>
        <taxon>Burkholderiaceae</taxon>
        <taxon>Burkholderia</taxon>
        <taxon>pseudomallei group</taxon>
    </lineage>
</organism>
<dbReference type="Proteomes" id="UP000070255">
    <property type="component" value="Unassembled WGS sequence"/>
</dbReference>
<gene>
    <name evidence="1" type="ORF">WS72_25550</name>
</gene>
<accession>A0ABR5T4Y3</accession>
<evidence type="ECO:0000313" key="2">
    <source>
        <dbReference type="Proteomes" id="UP000070255"/>
    </source>
</evidence>
<evidence type="ECO:0000313" key="1">
    <source>
        <dbReference type="EMBL" id="KWZ38238.1"/>
    </source>
</evidence>
<comment type="caution">
    <text evidence="1">The sequence shown here is derived from an EMBL/GenBank/DDBJ whole genome shotgun (WGS) entry which is preliminary data.</text>
</comment>
<sequence length="61" mass="7235">MPRTCDRLFSSMIRERIRGSFYFEYATVVFQDMAEHRSSDRIRACARRRARAHAVAHADMQ</sequence>
<reference evidence="1 2" key="1">
    <citation type="submission" date="2015-11" db="EMBL/GenBank/DDBJ databases">
        <authorList>
            <person name="Sahl J."/>
            <person name="Wagner D."/>
            <person name="Keim P."/>
        </authorList>
    </citation>
    <scope>NUCLEOTIDE SEQUENCE [LARGE SCALE GENOMIC DNA]</scope>
    <source>
        <strain evidence="1 2">BDU18</strain>
    </source>
</reference>
<dbReference type="EMBL" id="LNJQ01000004">
    <property type="protein sequence ID" value="KWZ38238.1"/>
    <property type="molecule type" value="Genomic_DNA"/>
</dbReference>
<keyword evidence="2" id="KW-1185">Reference proteome</keyword>
<proteinExistence type="predicted"/>
<name>A0ABR5T4Y3_9BURK</name>